<keyword evidence="2" id="KW-1185">Reference proteome</keyword>
<keyword evidence="1" id="KW-0378">Hydrolase</keyword>
<gene>
    <name evidence="1" type="ORF">WCY31_04760</name>
</gene>
<organism evidence="1 2">
    <name type="scientific">Sulfurimonas diazotrophicus</name>
    <dbReference type="NCBI Taxonomy" id="3131939"/>
    <lineage>
        <taxon>Bacteria</taxon>
        <taxon>Pseudomonadati</taxon>
        <taxon>Campylobacterota</taxon>
        <taxon>Epsilonproteobacteria</taxon>
        <taxon>Campylobacterales</taxon>
        <taxon>Sulfurimonadaceae</taxon>
        <taxon>Sulfurimonas</taxon>
    </lineage>
</organism>
<dbReference type="Pfam" id="PF05990">
    <property type="entry name" value="DUF900"/>
    <property type="match status" value="1"/>
</dbReference>
<dbReference type="InterPro" id="IPR029058">
    <property type="entry name" value="AB_hydrolase_fold"/>
</dbReference>
<reference evidence="1 2" key="1">
    <citation type="submission" date="2024-03" db="EMBL/GenBank/DDBJ databases">
        <title>Sulfurimonas sp. HSL3-1.</title>
        <authorList>
            <person name="Wang S."/>
        </authorList>
    </citation>
    <scope>NUCLEOTIDE SEQUENCE [LARGE SCALE GENOMIC DNA]</scope>
    <source>
        <strain evidence="1 2">HSL3-1</strain>
    </source>
</reference>
<evidence type="ECO:0000313" key="2">
    <source>
        <dbReference type="Proteomes" id="UP001447842"/>
    </source>
</evidence>
<name>A0ABZ3HE45_9BACT</name>
<evidence type="ECO:0000313" key="1">
    <source>
        <dbReference type="EMBL" id="XAU16019.1"/>
    </source>
</evidence>
<accession>A0ABZ3HE45</accession>
<dbReference type="Proteomes" id="UP001447842">
    <property type="component" value="Chromosome"/>
</dbReference>
<dbReference type="Gene3D" id="3.40.50.1820">
    <property type="entry name" value="alpha/beta hydrolase"/>
    <property type="match status" value="1"/>
</dbReference>
<dbReference type="GO" id="GO:0016787">
    <property type="term" value="F:hydrolase activity"/>
    <property type="evidence" value="ECO:0007669"/>
    <property type="project" value="UniProtKB-KW"/>
</dbReference>
<dbReference type="InterPro" id="IPR010297">
    <property type="entry name" value="DUF900_hydrolase"/>
</dbReference>
<protein>
    <submittedName>
        <fullName evidence="1">Alpha/beta fold hydrolase</fullName>
    </submittedName>
</protein>
<proteinExistence type="predicted"/>
<dbReference type="RefSeq" id="WP_345973390.1">
    <property type="nucleotide sequence ID" value="NZ_CP147920.1"/>
</dbReference>
<dbReference type="EMBL" id="CP147920">
    <property type="protein sequence ID" value="XAU16019.1"/>
    <property type="molecule type" value="Genomic_DNA"/>
</dbReference>
<sequence>MYDFIVCVRNKKTLNGAQIFGNEPGPTMFLKVPSNEYPIPSHAIARREWVSTVLAQAETGKNEFSGNPTGDILVFIHGYNNSQEIVLKRHRKLAEDLRSAGYQGAVISYDWPSAQSGLNYLEDRDDAKDTARRLRDDCISLFSSQQLAGCEINVHLLGHSTGAYVIRHAFADADEKTSIKNRPWTVSQIAFIGGDISSRSLNKNDSKSKSLYRHCVRLTNYQNPYDSVLKLSNTKRIGLAPRVGRVGLPNDASEKAVNVNCGPYFYQLDEDALTQGIDYYGSFPHSWHIGDTTFAQDLASTISGDIDRHKIPTRTVENGELVLKPINT</sequence>
<dbReference type="SUPFAM" id="SSF53474">
    <property type="entry name" value="alpha/beta-Hydrolases"/>
    <property type="match status" value="1"/>
</dbReference>